<dbReference type="Proteomes" id="UP000614216">
    <property type="component" value="Unassembled WGS sequence"/>
</dbReference>
<feature type="transmembrane region" description="Helical" evidence="4">
    <location>
        <begin position="18"/>
        <end position="35"/>
    </location>
</feature>
<dbReference type="PANTHER" id="PTHR43280:SF2">
    <property type="entry name" value="HTH-TYPE TRANSCRIPTIONAL REGULATOR EXSA"/>
    <property type="match status" value="1"/>
</dbReference>
<dbReference type="GO" id="GO:0043565">
    <property type="term" value="F:sequence-specific DNA binding"/>
    <property type="evidence" value="ECO:0007669"/>
    <property type="project" value="InterPro"/>
</dbReference>
<gene>
    <name evidence="6" type="ORF">JMN32_15395</name>
</gene>
<dbReference type="InterPro" id="IPR008979">
    <property type="entry name" value="Galactose-bd-like_sf"/>
</dbReference>
<evidence type="ECO:0000256" key="4">
    <source>
        <dbReference type="SAM" id="Phobius"/>
    </source>
</evidence>
<dbReference type="InterPro" id="IPR009057">
    <property type="entry name" value="Homeodomain-like_sf"/>
</dbReference>
<dbReference type="GO" id="GO:0003700">
    <property type="term" value="F:DNA-binding transcription factor activity"/>
    <property type="evidence" value="ECO:0007669"/>
    <property type="project" value="InterPro"/>
</dbReference>
<dbReference type="RefSeq" id="WP_202857241.1">
    <property type="nucleotide sequence ID" value="NZ_JAEUGD010000053.1"/>
</dbReference>
<accession>A0A937FZH1</accession>
<dbReference type="PRINTS" id="PR00032">
    <property type="entry name" value="HTHARAC"/>
</dbReference>
<evidence type="ECO:0000313" key="7">
    <source>
        <dbReference type="Proteomes" id="UP000614216"/>
    </source>
</evidence>
<keyword evidence="2" id="KW-0238">DNA-binding</keyword>
<keyword evidence="4" id="KW-0472">Membrane</keyword>
<evidence type="ECO:0000256" key="1">
    <source>
        <dbReference type="ARBA" id="ARBA00023015"/>
    </source>
</evidence>
<dbReference type="PROSITE" id="PS01124">
    <property type="entry name" value="HTH_ARAC_FAMILY_2"/>
    <property type="match status" value="1"/>
</dbReference>
<name>A0A937FZH1_9BACT</name>
<keyword evidence="4" id="KW-1133">Transmembrane helix</keyword>
<dbReference type="SUPFAM" id="SSF46689">
    <property type="entry name" value="Homeodomain-like"/>
    <property type="match status" value="1"/>
</dbReference>
<sequence length="376" mass="43839">MSLFIHIKTLLKKNLNKVFLIVPAIIGIFIILGNYKNDLVIFPNHTITTYNDHVYNGTSQLNNIKLLDTSKLIFSYTLRDGFQHPHIGIQFNHPSKPNFDLSQYDYVEVDLQAENSKSIPIIINLKSPDYFTDYDTVRYRPMWYELSYEKDQSTYRLPLSDFRTPNWWYIHTRNTKKDIAPPNYKHAIGLAIQNCQLLPLNQKESMIINSIRFGKSYSREVAAVISILSIFYLLFFLTIKLRKKQPVIFPHKNLDVCNIEDEEARNIISYISENYNNTNLSLTVLQKEFALTETKISSIFKKSCGTTFKKYLNQVRLKEAKRLLKQTDMQIMEIAYDVGYGNVSHFNKVFKTSEGCPPNEYRKKVKKTASSNLLHT</sequence>
<dbReference type="AlphaFoldDB" id="A0A937FZH1"/>
<keyword evidence="3" id="KW-0804">Transcription</keyword>
<protein>
    <submittedName>
        <fullName evidence="6">Helix-turn-helix transcriptional regulator</fullName>
    </submittedName>
</protein>
<dbReference type="Pfam" id="PF12833">
    <property type="entry name" value="HTH_18"/>
    <property type="match status" value="1"/>
</dbReference>
<dbReference type="InterPro" id="IPR020449">
    <property type="entry name" value="Tscrpt_reg_AraC-type_HTH"/>
</dbReference>
<dbReference type="Gene3D" id="1.10.10.60">
    <property type="entry name" value="Homeodomain-like"/>
    <property type="match status" value="2"/>
</dbReference>
<dbReference type="InterPro" id="IPR018062">
    <property type="entry name" value="HTH_AraC-typ_CS"/>
</dbReference>
<dbReference type="SUPFAM" id="SSF49785">
    <property type="entry name" value="Galactose-binding domain-like"/>
    <property type="match status" value="1"/>
</dbReference>
<evidence type="ECO:0000256" key="3">
    <source>
        <dbReference type="ARBA" id="ARBA00023163"/>
    </source>
</evidence>
<reference evidence="6" key="1">
    <citation type="submission" date="2021-01" db="EMBL/GenBank/DDBJ databases">
        <title>Fulvivirga kasyanovii gen. nov., sp nov., a novel member of the phylum Bacteroidetes isolated from seawater in a mussel farm.</title>
        <authorList>
            <person name="Zhao L.-H."/>
            <person name="Wang Z.-J."/>
        </authorList>
    </citation>
    <scope>NUCLEOTIDE SEQUENCE</scope>
    <source>
        <strain evidence="6">29W222</strain>
    </source>
</reference>
<dbReference type="InterPro" id="IPR018060">
    <property type="entry name" value="HTH_AraC"/>
</dbReference>
<feature type="transmembrane region" description="Helical" evidence="4">
    <location>
        <begin position="221"/>
        <end position="239"/>
    </location>
</feature>
<dbReference type="PROSITE" id="PS00041">
    <property type="entry name" value="HTH_ARAC_FAMILY_1"/>
    <property type="match status" value="1"/>
</dbReference>
<dbReference type="SMART" id="SM00342">
    <property type="entry name" value="HTH_ARAC"/>
    <property type="match status" value="1"/>
</dbReference>
<evidence type="ECO:0000256" key="2">
    <source>
        <dbReference type="ARBA" id="ARBA00023125"/>
    </source>
</evidence>
<dbReference type="EMBL" id="JAEUGD010000053">
    <property type="protein sequence ID" value="MBL6447702.1"/>
    <property type="molecule type" value="Genomic_DNA"/>
</dbReference>
<proteinExistence type="predicted"/>
<comment type="caution">
    <text evidence="6">The sequence shown here is derived from an EMBL/GenBank/DDBJ whole genome shotgun (WGS) entry which is preliminary data.</text>
</comment>
<keyword evidence="4" id="KW-0812">Transmembrane</keyword>
<keyword evidence="7" id="KW-1185">Reference proteome</keyword>
<keyword evidence="1" id="KW-0805">Transcription regulation</keyword>
<evidence type="ECO:0000259" key="5">
    <source>
        <dbReference type="PROSITE" id="PS01124"/>
    </source>
</evidence>
<evidence type="ECO:0000313" key="6">
    <source>
        <dbReference type="EMBL" id="MBL6447702.1"/>
    </source>
</evidence>
<organism evidence="6 7">
    <name type="scientific">Fulvivirga marina</name>
    <dbReference type="NCBI Taxonomy" id="2494733"/>
    <lineage>
        <taxon>Bacteria</taxon>
        <taxon>Pseudomonadati</taxon>
        <taxon>Bacteroidota</taxon>
        <taxon>Cytophagia</taxon>
        <taxon>Cytophagales</taxon>
        <taxon>Fulvivirgaceae</taxon>
        <taxon>Fulvivirga</taxon>
    </lineage>
</organism>
<dbReference type="PANTHER" id="PTHR43280">
    <property type="entry name" value="ARAC-FAMILY TRANSCRIPTIONAL REGULATOR"/>
    <property type="match status" value="1"/>
</dbReference>
<feature type="domain" description="HTH araC/xylS-type" evidence="5">
    <location>
        <begin position="265"/>
        <end position="364"/>
    </location>
</feature>